<dbReference type="Proteomes" id="UP000033615">
    <property type="component" value="Unassembled WGS sequence"/>
</dbReference>
<feature type="transmembrane region" description="Helical" evidence="9">
    <location>
        <begin position="388"/>
        <end position="410"/>
    </location>
</feature>
<reference evidence="11" key="1">
    <citation type="submission" date="2016-12" db="EMBL/GenBank/DDBJ databases">
        <title>Genome sequence of Streptomyces antioxidans MUSC 164.</title>
        <authorList>
            <person name="Lee L.-H."/>
            <person name="Ser H.-L."/>
        </authorList>
    </citation>
    <scope>NUCLEOTIDE SEQUENCE [LARGE SCALE GENOMIC DNA]</scope>
    <source>
        <strain evidence="11">MUSC 164</strain>
    </source>
</reference>
<feature type="compositionally biased region" description="Polar residues" evidence="8">
    <location>
        <begin position="346"/>
        <end position="355"/>
    </location>
</feature>
<evidence type="ECO:0000313" key="12">
    <source>
        <dbReference type="Proteomes" id="UP000033615"/>
    </source>
</evidence>
<dbReference type="Pfam" id="PF00069">
    <property type="entry name" value="Pkinase"/>
    <property type="match status" value="1"/>
</dbReference>
<proteinExistence type="predicted"/>
<organism evidence="11 12">
    <name type="scientific">Streptomyces antioxidans</name>
    <dbReference type="NCBI Taxonomy" id="1507734"/>
    <lineage>
        <taxon>Bacteria</taxon>
        <taxon>Bacillati</taxon>
        <taxon>Actinomycetota</taxon>
        <taxon>Actinomycetes</taxon>
        <taxon>Kitasatosporales</taxon>
        <taxon>Streptomycetaceae</taxon>
        <taxon>Streptomyces</taxon>
    </lineage>
</organism>
<keyword evidence="6 7" id="KW-0067">ATP-binding</keyword>
<feature type="binding site" evidence="7">
    <location>
        <position position="44"/>
    </location>
    <ligand>
        <name>ATP</name>
        <dbReference type="ChEBI" id="CHEBI:30616"/>
    </ligand>
</feature>
<dbReference type="CDD" id="cd14014">
    <property type="entry name" value="STKc_PknB_like"/>
    <property type="match status" value="1"/>
</dbReference>
<dbReference type="InterPro" id="IPR000719">
    <property type="entry name" value="Prot_kinase_dom"/>
</dbReference>
<dbReference type="PANTHER" id="PTHR43289:SF6">
    <property type="entry name" value="SERINE_THREONINE-PROTEIN KINASE NEKL-3"/>
    <property type="match status" value="1"/>
</dbReference>
<dbReference type="SMART" id="SM00220">
    <property type="entry name" value="S_TKc"/>
    <property type="match status" value="1"/>
</dbReference>
<protein>
    <recommendedName>
        <fullName evidence="1">non-specific serine/threonine protein kinase</fullName>
        <ecNumber evidence="1">2.7.11.1</ecNumber>
    </recommendedName>
</protein>
<dbReference type="GO" id="GO:0004674">
    <property type="term" value="F:protein serine/threonine kinase activity"/>
    <property type="evidence" value="ECO:0007669"/>
    <property type="project" value="UniProtKB-KW"/>
</dbReference>
<gene>
    <name evidence="11" type="ORF">VT50_0224530</name>
</gene>
<comment type="caution">
    <text evidence="11">The sequence shown here is derived from an EMBL/GenBank/DDBJ whole genome shotgun (WGS) entry which is preliminary data.</text>
</comment>
<dbReference type="Gene3D" id="1.10.510.10">
    <property type="entry name" value="Transferase(Phosphotransferase) domain 1"/>
    <property type="match status" value="1"/>
</dbReference>
<dbReference type="GO" id="GO:0005524">
    <property type="term" value="F:ATP binding"/>
    <property type="evidence" value="ECO:0007669"/>
    <property type="project" value="UniProtKB-UniRule"/>
</dbReference>
<name>A0A1V4D0F8_9ACTN</name>
<evidence type="ECO:0000256" key="7">
    <source>
        <dbReference type="PROSITE-ProRule" id="PRU10141"/>
    </source>
</evidence>
<dbReference type="AlphaFoldDB" id="A0A1V4D0F8"/>
<dbReference type="EC" id="2.7.11.1" evidence="1"/>
<dbReference type="OrthoDB" id="9762169at2"/>
<feature type="domain" description="Protein kinase" evidence="10">
    <location>
        <begin position="15"/>
        <end position="270"/>
    </location>
</feature>
<dbReference type="InterPro" id="IPR011009">
    <property type="entry name" value="Kinase-like_dom_sf"/>
</dbReference>
<keyword evidence="2 11" id="KW-0723">Serine/threonine-protein kinase</keyword>
<dbReference type="Gene3D" id="3.30.200.20">
    <property type="entry name" value="Phosphorylase Kinase, domain 1"/>
    <property type="match status" value="1"/>
</dbReference>
<dbReference type="SUPFAM" id="SSF56112">
    <property type="entry name" value="Protein kinase-like (PK-like)"/>
    <property type="match status" value="1"/>
</dbReference>
<dbReference type="PANTHER" id="PTHR43289">
    <property type="entry name" value="MITOGEN-ACTIVATED PROTEIN KINASE KINASE KINASE 20-RELATED"/>
    <property type="match status" value="1"/>
</dbReference>
<keyword evidence="9" id="KW-0812">Transmembrane</keyword>
<evidence type="ECO:0000256" key="9">
    <source>
        <dbReference type="SAM" id="Phobius"/>
    </source>
</evidence>
<evidence type="ECO:0000313" key="11">
    <source>
        <dbReference type="EMBL" id="OPF75592.1"/>
    </source>
</evidence>
<keyword evidence="12" id="KW-1185">Reference proteome</keyword>
<dbReference type="RefSeq" id="WP_053048785.1">
    <property type="nucleotide sequence ID" value="NZ_LAKD02000069.1"/>
</dbReference>
<evidence type="ECO:0000256" key="3">
    <source>
        <dbReference type="ARBA" id="ARBA00022679"/>
    </source>
</evidence>
<evidence type="ECO:0000256" key="1">
    <source>
        <dbReference type="ARBA" id="ARBA00012513"/>
    </source>
</evidence>
<dbReference type="Gene3D" id="2.60.120.430">
    <property type="entry name" value="Galactose-binding lectin"/>
    <property type="match status" value="1"/>
</dbReference>
<keyword evidence="9" id="KW-1133">Transmembrane helix</keyword>
<evidence type="ECO:0000259" key="10">
    <source>
        <dbReference type="PROSITE" id="PS50011"/>
    </source>
</evidence>
<keyword evidence="5 11" id="KW-0418">Kinase</keyword>
<evidence type="ECO:0000256" key="2">
    <source>
        <dbReference type="ARBA" id="ARBA00022527"/>
    </source>
</evidence>
<accession>A0A1V4D0F8</accession>
<dbReference type="InterPro" id="IPR017441">
    <property type="entry name" value="Protein_kinase_ATP_BS"/>
</dbReference>
<keyword evidence="9" id="KW-0472">Membrane</keyword>
<evidence type="ECO:0000256" key="6">
    <source>
        <dbReference type="ARBA" id="ARBA00022840"/>
    </source>
</evidence>
<feature type="compositionally biased region" description="Low complexity" evidence="8">
    <location>
        <begin position="291"/>
        <end position="321"/>
    </location>
</feature>
<keyword evidence="3" id="KW-0808">Transferase</keyword>
<dbReference type="PROSITE" id="PS00107">
    <property type="entry name" value="PROTEIN_KINASE_ATP"/>
    <property type="match status" value="1"/>
</dbReference>
<feature type="region of interest" description="Disordered" evidence="8">
    <location>
        <begin position="272"/>
        <end position="385"/>
    </location>
</feature>
<evidence type="ECO:0000256" key="5">
    <source>
        <dbReference type="ARBA" id="ARBA00022777"/>
    </source>
</evidence>
<evidence type="ECO:0000256" key="4">
    <source>
        <dbReference type="ARBA" id="ARBA00022741"/>
    </source>
</evidence>
<sequence>MTSGGDDIRLIGGRYQLGNRLGRGGMGTVWRAYDQMLAREVAAKELNVASDDREYHRRLRRALREARTVARVRHPHVVGVHDLVEHDDRLWIVMELVDGPNLARQVADDGPLTARRTAALGLQLLGALEAVHAAGALHRDVKPANVLLRRDGSAVLTDFGIAALEDDESLTTAGELLGSIGYMAPERLTTEEAGPPSDLWSLGATLSAVASGVAPFQRATGAAALHAVTFAEPEIPERVGPLRPIVEALLDKSPGQRPSAATVGAALRRVADGAEDPGPLPPADLRGTDFPGTRTDAATATDAGATRTDAADPPTLTAPRTVTAPHTLTGPPTPTAPHPLAGSPTLAGTPTSAGSSAPALDREPTVVDQAAGSPPPRPRGPGPGRARAWWWTAGAALAVAALAAALFFTFGPPFDGDGGDTAQPPATRTSKVTVDATRGWQSATGTPVQKGDEVTVRYTSGTWTVDSANLPFVGPGGHIAVDDQSLRFAWKDCKVNAAATFGALLGRYPGNPGNPHAVHRAWHFQATRPGTLQLRVNDRDGCLDDNKGALTVTVQITH</sequence>
<dbReference type="EMBL" id="LAKD02000069">
    <property type="protein sequence ID" value="OPF75592.1"/>
    <property type="molecule type" value="Genomic_DNA"/>
</dbReference>
<dbReference type="PROSITE" id="PS50011">
    <property type="entry name" value="PROTEIN_KINASE_DOM"/>
    <property type="match status" value="1"/>
</dbReference>
<evidence type="ECO:0000256" key="8">
    <source>
        <dbReference type="SAM" id="MobiDB-lite"/>
    </source>
</evidence>
<keyword evidence="4 7" id="KW-0547">Nucleotide-binding</keyword>